<dbReference type="STRING" id="458.Lrub_0132"/>
<dbReference type="InterPro" id="IPR036866">
    <property type="entry name" value="RibonucZ/Hydroxyglut_hydro"/>
</dbReference>
<dbReference type="RefSeq" id="WP_058530274.1">
    <property type="nucleotide sequence ID" value="NZ_CAAAIN010000003.1"/>
</dbReference>
<dbReference type="Proteomes" id="UP000054608">
    <property type="component" value="Unassembled WGS sequence"/>
</dbReference>
<reference evidence="2 3" key="1">
    <citation type="submission" date="2015-11" db="EMBL/GenBank/DDBJ databases">
        <title>Genomic analysis of 38 Legionella species identifies large and diverse effector repertoires.</title>
        <authorList>
            <person name="Burstein D."/>
            <person name="Amaro F."/>
            <person name="Zusman T."/>
            <person name="Lifshitz Z."/>
            <person name="Cohen O."/>
            <person name="Gilbert J.A."/>
            <person name="Pupko T."/>
            <person name="Shuman H.A."/>
            <person name="Segal G."/>
        </authorList>
    </citation>
    <scope>NUCLEOTIDE SEQUENCE [LARGE SCALE GENOMIC DNA]</scope>
    <source>
        <strain evidence="2 3">WA-270A-C2</strain>
    </source>
</reference>
<name>A0A0W0Y0M1_9GAMM</name>
<dbReference type="AlphaFoldDB" id="A0A0W0Y0M1"/>
<organism evidence="2 3">
    <name type="scientific">Legionella rubrilucens</name>
    <dbReference type="NCBI Taxonomy" id="458"/>
    <lineage>
        <taxon>Bacteria</taxon>
        <taxon>Pseudomonadati</taxon>
        <taxon>Pseudomonadota</taxon>
        <taxon>Gammaproteobacteria</taxon>
        <taxon>Legionellales</taxon>
        <taxon>Legionellaceae</taxon>
        <taxon>Legionella</taxon>
    </lineage>
</organism>
<evidence type="ECO:0000313" key="3">
    <source>
        <dbReference type="Proteomes" id="UP000054608"/>
    </source>
</evidence>
<evidence type="ECO:0000313" key="2">
    <source>
        <dbReference type="EMBL" id="KTD50508.1"/>
    </source>
</evidence>
<dbReference type="PANTHER" id="PTHR42951:SF17">
    <property type="entry name" value="METALLO-BETA-LACTAMASE DOMAIN-CONTAINING PROTEIN"/>
    <property type="match status" value="1"/>
</dbReference>
<protein>
    <submittedName>
        <fullName evidence="2">Metallo-beta-lactamase L1</fullName>
        <ecNumber evidence="2">3.5.2.6</ecNumber>
    </submittedName>
</protein>
<dbReference type="NCBIfam" id="NF033105">
    <property type="entry name" value="bla_subclass_B3"/>
    <property type="match status" value="1"/>
</dbReference>
<dbReference type="InterPro" id="IPR001279">
    <property type="entry name" value="Metallo-B-lactamas"/>
</dbReference>
<dbReference type="PANTHER" id="PTHR42951">
    <property type="entry name" value="METALLO-BETA-LACTAMASE DOMAIN-CONTAINING"/>
    <property type="match status" value="1"/>
</dbReference>
<feature type="domain" description="Metallo-beta-lactamase" evidence="1">
    <location>
        <begin position="44"/>
        <end position="235"/>
    </location>
</feature>
<accession>A0A0W0Y0M1</accession>
<dbReference type="SUPFAM" id="SSF56281">
    <property type="entry name" value="Metallo-hydrolase/oxidoreductase"/>
    <property type="match status" value="1"/>
</dbReference>
<sequence length="288" mass="32027">MKKNVISLVLLILGMNQVGFAYPVGHPFPPFQIAGNLYYVGTDDLASYLIVTPEGNILVNSDLDANVPMIKKSIETLGFKFSDTKILLVSHAHLDHAGGSKRIKQQTHARYLVMAEDVPTVESGGRTDFHYANDSSLYFAATRVDKVLHDGEQVKLGGTVLTAHRTAGHTKGCTTWTMKVHDQGKTYDVVMVGSLNVNPGYKLMNNTAYPEIASDFKQAIDVMKSLPCDIFLGAHARYFDLAGKYALLKTQKENPFVDPQGYKKHIAKKEQEFYAELEKQKRSSKNKQ</sequence>
<dbReference type="Gene3D" id="3.60.15.10">
    <property type="entry name" value="Ribonuclease Z/Hydroxyacylglutathione hydrolase-like"/>
    <property type="match status" value="1"/>
</dbReference>
<evidence type="ECO:0000259" key="1">
    <source>
        <dbReference type="SMART" id="SM00849"/>
    </source>
</evidence>
<dbReference type="Pfam" id="PF00753">
    <property type="entry name" value="Lactamase_B"/>
    <property type="match status" value="1"/>
</dbReference>
<proteinExistence type="predicted"/>
<dbReference type="NCBIfam" id="NF012229">
    <property type="entry name" value="bla_class_B_core"/>
    <property type="match status" value="1"/>
</dbReference>
<dbReference type="PATRIC" id="fig|458.5.peg.134"/>
<dbReference type="InterPro" id="IPR050855">
    <property type="entry name" value="NDM-1-like"/>
</dbReference>
<gene>
    <name evidence="2" type="ORF">Lrub_0132</name>
</gene>
<keyword evidence="3" id="KW-1185">Reference proteome</keyword>
<dbReference type="EMBL" id="LNYT01000003">
    <property type="protein sequence ID" value="KTD50508.1"/>
    <property type="molecule type" value="Genomic_DNA"/>
</dbReference>
<dbReference type="SMART" id="SM00849">
    <property type="entry name" value="Lactamase_B"/>
    <property type="match status" value="1"/>
</dbReference>
<dbReference type="GO" id="GO:0008800">
    <property type="term" value="F:beta-lactamase activity"/>
    <property type="evidence" value="ECO:0007669"/>
    <property type="project" value="UniProtKB-EC"/>
</dbReference>
<keyword evidence="2" id="KW-0378">Hydrolase</keyword>
<dbReference type="OrthoDB" id="9773738at2"/>
<comment type="caution">
    <text evidence="2">The sequence shown here is derived from an EMBL/GenBank/DDBJ whole genome shotgun (WGS) entry which is preliminary data.</text>
</comment>
<dbReference type="EC" id="3.5.2.6" evidence="2"/>